<dbReference type="InterPro" id="IPR001451">
    <property type="entry name" value="Hexapep"/>
</dbReference>
<proteinExistence type="inferred from homology"/>
<dbReference type="SUPFAM" id="SSF51161">
    <property type="entry name" value="Trimeric LpxA-like enzymes"/>
    <property type="match status" value="1"/>
</dbReference>
<dbReference type="STRING" id="1121357.SAMN05661109_02529"/>
<evidence type="ECO:0000256" key="9">
    <source>
        <dbReference type="ARBA" id="ARBA00023315"/>
    </source>
</evidence>
<evidence type="ECO:0000256" key="3">
    <source>
        <dbReference type="ARBA" id="ARBA00013266"/>
    </source>
</evidence>
<dbReference type="FunFam" id="2.160.10.10:FF:000007">
    <property type="entry name" value="Serine acetyltransferase"/>
    <property type="match status" value="1"/>
</dbReference>
<evidence type="ECO:0000313" key="13">
    <source>
        <dbReference type="EMBL" id="SES28418.1"/>
    </source>
</evidence>
<dbReference type="EC" id="2.3.1.30" evidence="3 11"/>
<dbReference type="InterPro" id="IPR053376">
    <property type="entry name" value="Serine_acetyltransferase"/>
</dbReference>
<dbReference type="InterPro" id="IPR018357">
    <property type="entry name" value="Hexapep_transf_CS"/>
</dbReference>
<keyword evidence="7" id="KW-0677">Repeat</keyword>
<evidence type="ECO:0000256" key="12">
    <source>
        <dbReference type="SAM" id="MobiDB-lite"/>
    </source>
</evidence>
<evidence type="ECO:0000256" key="5">
    <source>
        <dbReference type="ARBA" id="ARBA00022605"/>
    </source>
</evidence>
<dbReference type="GO" id="GO:0006535">
    <property type="term" value="P:cysteine biosynthetic process from serine"/>
    <property type="evidence" value="ECO:0007669"/>
    <property type="project" value="InterPro"/>
</dbReference>
<dbReference type="PROSITE" id="PS00101">
    <property type="entry name" value="HEXAPEP_TRANSFERASES"/>
    <property type="match status" value="1"/>
</dbReference>
<comment type="catalytic activity">
    <reaction evidence="10 11">
        <text>L-serine + acetyl-CoA = O-acetyl-L-serine + CoA</text>
        <dbReference type="Rhea" id="RHEA:24560"/>
        <dbReference type="ChEBI" id="CHEBI:33384"/>
        <dbReference type="ChEBI" id="CHEBI:57287"/>
        <dbReference type="ChEBI" id="CHEBI:57288"/>
        <dbReference type="ChEBI" id="CHEBI:58340"/>
        <dbReference type="EC" id="2.3.1.30"/>
    </reaction>
</comment>
<dbReference type="CDD" id="cd03354">
    <property type="entry name" value="LbH_SAT"/>
    <property type="match status" value="1"/>
</dbReference>
<comment type="pathway">
    <text evidence="1">Amino-acid biosynthesis; L-cysteine biosynthesis; L-cysteine from L-serine: step 1/2.</text>
</comment>
<evidence type="ECO:0000256" key="2">
    <source>
        <dbReference type="ARBA" id="ARBA00007274"/>
    </source>
</evidence>
<protein>
    <recommendedName>
        <fullName evidence="4 11">Serine acetyltransferase</fullName>
        <ecNumber evidence="3 11">2.3.1.30</ecNumber>
    </recommendedName>
</protein>
<accession>A0A1H9W3H9</accession>
<dbReference type="GO" id="GO:0009001">
    <property type="term" value="F:serine O-acetyltransferase activity"/>
    <property type="evidence" value="ECO:0007669"/>
    <property type="project" value="UniProtKB-EC"/>
</dbReference>
<comment type="similarity">
    <text evidence="2 11">Belongs to the transferase hexapeptide repeat family.</text>
</comment>
<evidence type="ECO:0000256" key="7">
    <source>
        <dbReference type="ARBA" id="ARBA00022737"/>
    </source>
</evidence>
<dbReference type="InterPro" id="IPR005881">
    <property type="entry name" value="Ser_O-AcTrfase"/>
</dbReference>
<evidence type="ECO:0000256" key="4">
    <source>
        <dbReference type="ARBA" id="ARBA00018522"/>
    </source>
</evidence>
<evidence type="ECO:0000256" key="8">
    <source>
        <dbReference type="ARBA" id="ARBA00023192"/>
    </source>
</evidence>
<dbReference type="InterPro" id="IPR045304">
    <property type="entry name" value="LbH_SAT"/>
</dbReference>
<evidence type="ECO:0000256" key="6">
    <source>
        <dbReference type="ARBA" id="ARBA00022679"/>
    </source>
</evidence>
<dbReference type="Gene3D" id="1.10.3130.10">
    <property type="entry name" value="serine acetyltransferase, domain 1"/>
    <property type="match status" value="1"/>
</dbReference>
<keyword evidence="5" id="KW-0028">Amino-acid biosynthesis</keyword>
<keyword evidence="8" id="KW-0198">Cysteine biosynthesis</keyword>
<dbReference type="NCBIfam" id="TIGR01172">
    <property type="entry name" value="cysE"/>
    <property type="match status" value="1"/>
</dbReference>
<dbReference type="PANTHER" id="PTHR42811">
    <property type="entry name" value="SERINE ACETYLTRANSFERASE"/>
    <property type="match status" value="1"/>
</dbReference>
<keyword evidence="6 11" id="KW-0808">Transferase</keyword>
<dbReference type="Pfam" id="PF00132">
    <property type="entry name" value="Hexapep"/>
    <property type="match status" value="1"/>
</dbReference>
<dbReference type="InterPro" id="IPR042122">
    <property type="entry name" value="Ser_AcTrfase_N_sf"/>
</dbReference>
<keyword evidence="14" id="KW-1185">Reference proteome</keyword>
<name>A0A1H9W3H9_9CORY</name>
<evidence type="ECO:0000256" key="11">
    <source>
        <dbReference type="PIRNR" id="PIRNR000441"/>
    </source>
</evidence>
<dbReference type="Gene3D" id="2.160.10.10">
    <property type="entry name" value="Hexapeptide repeat proteins"/>
    <property type="match status" value="1"/>
</dbReference>
<dbReference type="PIRSF" id="PIRSF000441">
    <property type="entry name" value="CysE"/>
    <property type="match status" value="1"/>
</dbReference>
<reference evidence="14" key="1">
    <citation type="submission" date="2016-10" db="EMBL/GenBank/DDBJ databases">
        <authorList>
            <person name="Varghese N."/>
            <person name="Submissions S."/>
        </authorList>
    </citation>
    <scope>NUCLEOTIDE SEQUENCE [LARGE SCALE GENOMIC DNA]</scope>
    <source>
        <strain evidence="14">DSM 20524</strain>
    </source>
</reference>
<feature type="region of interest" description="Disordered" evidence="12">
    <location>
        <begin position="178"/>
        <end position="197"/>
    </location>
</feature>
<evidence type="ECO:0000256" key="10">
    <source>
        <dbReference type="ARBA" id="ARBA00049486"/>
    </source>
</evidence>
<dbReference type="Proteomes" id="UP000198929">
    <property type="component" value="Unassembled WGS sequence"/>
</dbReference>
<dbReference type="GO" id="GO:0005737">
    <property type="term" value="C:cytoplasm"/>
    <property type="evidence" value="ECO:0007669"/>
    <property type="project" value="InterPro"/>
</dbReference>
<dbReference type="AlphaFoldDB" id="A0A1H9W3H9"/>
<dbReference type="InterPro" id="IPR011004">
    <property type="entry name" value="Trimer_LpxA-like_sf"/>
</dbReference>
<gene>
    <name evidence="13" type="ORF">SAMN05661109_02529</name>
</gene>
<dbReference type="NCBIfam" id="NF041874">
    <property type="entry name" value="EPS_EpsC"/>
    <property type="match status" value="1"/>
</dbReference>
<organism evidence="13 14">
    <name type="scientific">Corynebacterium cystitidis DSM 20524</name>
    <dbReference type="NCBI Taxonomy" id="1121357"/>
    <lineage>
        <taxon>Bacteria</taxon>
        <taxon>Bacillati</taxon>
        <taxon>Actinomycetota</taxon>
        <taxon>Actinomycetes</taxon>
        <taxon>Mycobacteriales</taxon>
        <taxon>Corynebacteriaceae</taxon>
        <taxon>Corynebacterium</taxon>
    </lineage>
</organism>
<evidence type="ECO:0000256" key="1">
    <source>
        <dbReference type="ARBA" id="ARBA00004876"/>
    </source>
</evidence>
<keyword evidence="9 11" id="KW-0012">Acyltransferase</keyword>
<sequence>MSLLHCDLMIKVLKMIREDLANAKLHDPAARGDVENAIVYSGLHAIWLHRACHGLWTRNFKSLARILAQINRWLTGIEIHPGATIGRRFFIDHGMGIVIGETAEIGDDVMLYHGVTLGGQVLTQTKRHPTLEDGVTVGAGAKILGPIVIGEGSAVGANAVVTKDVPPHHIAIGIPAKNRPRKKDENEPLVDPGNYII</sequence>
<dbReference type="EMBL" id="FOGQ01000016">
    <property type="protein sequence ID" value="SES28418.1"/>
    <property type="molecule type" value="Genomic_DNA"/>
</dbReference>
<evidence type="ECO:0000313" key="14">
    <source>
        <dbReference type="Proteomes" id="UP000198929"/>
    </source>
</evidence>